<dbReference type="AlphaFoldDB" id="A0AA38KEZ4"/>
<evidence type="ECO:0000313" key="1">
    <source>
        <dbReference type="EMBL" id="KAH9305898.1"/>
    </source>
</evidence>
<feature type="non-terminal residue" evidence="1">
    <location>
        <position position="1"/>
    </location>
</feature>
<accession>A0AA38KEZ4</accession>
<sequence length="73" mass="8063">GRNANFNFPHFVPEISSASSLSPAQIQAAAAKFAREEFSQPLRNDAAFSRPQSQSHQMLEEQNCALLDSLLED</sequence>
<dbReference type="Proteomes" id="UP000824469">
    <property type="component" value="Unassembled WGS sequence"/>
</dbReference>
<name>A0AA38KEZ4_TAXCH</name>
<reference evidence="1 2" key="1">
    <citation type="journal article" date="2021" name="Nat. Plants">
        <title>The Taxus genome provides insights into paclitaxel biosynthesis.</title>
        <authorList>
            <person name="Xiong X."/>
            <person name="Gou J."/>
            <person name="Liao Q."/>
            <person name="Li Y."/>
            <person name="Zhou Q."/>
            <person name="Bi G."/>
            <person name="Li C."/>
            <person name="Du R."/>
            <person name="Wang X."/>
            <person name="Sun T."/>
            <person name="Guo L."/>
            <person name="Liang H."/>
            <person name="Lu P."/>
            <person name="Wu Y."/>
            <person name="Zhang Z."/>
            <person name="Ro D.K."/>
            <person name="Shang Y."/>
            <person name="Huang S."/>
            <person name="Yan J."/>
        </authorList>
    </citation>
    <scope>NUCLEOTIDE SEQUENCE [LARGE SCALE GENOMIC DNA]</scope>
    <source>
        <strain evidence="1">Ta-2019</strain>
    </source>
</reference>
<proteinExistence type="predicted"/>
<feature type="non-terminal residue" evidence="1">
    <location>
        <position position="73"/>
    </location>
</feature>
<comment type="caution">
    <text evidence="1">The sequence shown here is derived from an EMBL/GenBank/DDBJ whole genome shotgun (WGS) entry which is preliminary data.</text>
</comment>
<dbReference type="EMBL" id="JAHRHJ020000008">
    <property type="protein sequence ID" value="KAH9305898.1"/>
    <property type="molecule type" value="Genomic_DNA"/>
</dbReference>
<gene>
    <name evidence="1" type="ORF">KI387_010302</name>
</gene>
<evidence type="ECO:0000313" key="2">
    <source>
        <dbReference type="Proteomes" id="UP000824469"/>
    </source>
</evidence>
<protein>
    <submittedName>
        <fullName evidence="1">Uncharacterized protein</fullName>
    </submittedName>
</protein>
<keyword evidence="2" id="KW-1185">Reference proteome</keyword>
<organism evidence="1 2">
    <name type="scientific">Taxus chinensis</name>
    <name type="common">Chinese yew</name>
    <name type="synonym">Taxus wallichiana var. chinensis</name>
    <dbReference type="NCBI Taxonomy" id="29808"/>
    <lineage>
        <taxon>Eukaryota</taxon>
        <taxon>Viridiplantae</taxon>
        <taxon>Streptophyta</taxon>
        <taxon>Embryophyta</taxon>
        <taxon>Tracheophyta</taxon>
        <taxon>Spermatophyta</taxon>
        <taxon>Pinopsida</taxon>
        <taxon>Pinidae</taxon>
        <taxon>Conifers II</taxon>
        <taxon>Cupressales</taxon>
        <taxon>Taxaceae</taxon>
        <taxon>Taxus</taxon>
    </lineage>
</organism>